<comment type="caution">
    <text evidence="4">The sequence shown here is derived from an EMBL/GenBank/DDBJ whole genome shotgun (WGS) entry which is preliminary data.</text>
</comment>
<name>A0ABD3FVE0_9STRA</name>
<evidence type="ECO:0000313" key="4">
    <source>
        <dbReference type="EMBL" id="KAL3670890.1"/>
    </source>
</evidence>
<organism evidence="4 5">
    <name type="scientific">Phytophthora oleae</name>
    <dbReference type="NCBI Taxonomy" id="2107226"/>
    <lineage>
        <taxon>Eukaryota</taxon>
        <taxon>Sar</taxon>
        <taxon>Stramenopiles</taxon>
        <taxon>Oomycota</taxon>
        <taxon>Peronosporomycetes</taxon>
        <taxon>Peronosporales</taxon>
        <taxon>Peronosporaceae</taxon>
        <taxon>Phytophthora</taxon>
    </lineage>
</organism>
<dbReference type="EMBL" id="JBIMZQ010000006">
    <property type="protein sequence ID" value="KAL3670890.1"/>
    <property type="molecule type" value="Genomic_DNA"/>
</dbReference>
<dbReference type="InterPro" id="IPR058256">
    <property type="entry name" value="WLGC"/>
</dbReference>
<gene>
    <name evidence="4" type="ORF">V7S43_004075</name>
</gene>
<keyword evidence="2" id="KW-1133">Transmembrane helix</keyword>
<feature type="domain" description="WLGC" evidence="3">
    <location>
        <begin position="712"/>
        <end position="777"/>
    </location>
</feature>
<keyword evidence="2" id="KW-0812">Transmembrane</keyword>
<evidence type="ECO:0000256" key="1">
    <source>
        <dbReference type="SAM" id="MobiDB-lite"/>
    </source>
</evidence>
<proteinExistence type="predicted"/>
<keyword evidence="2" id="KW-0472">Membrane</keyword>
<keyword evidence="5" id="KW-1185">Reference proteome</keyword>
<dbReference type="SUPFAM" id="SSF52058">
    <property type="entry name" value="L domain-like"/>
    <property type="match status" value="1"/>
</dbReference>
<protein>
    <recommendedName>
        <fullName evidence="3">WLGC domain-containing protein</fullName>
    </recommendedName>
</protein>
<evidence type="ECO:0000256" key="2">
    <source>
        <dbReference type="SAM" id="Phobius"/>
    </source>
</evidence>
<feature type="transmembrane region" description="Helical" evidence="2">
    <location>
        <begin position="71"/>
        <end position="104"/>
    </location>
</feature>
<dbReference type="InterPro" id="IPR032675">
    <property type="entry name" value="LRR_dom_sf"/>
</dbReference>
<dbReference type="Proteomes" id="UP001632037">
    <property type="component" value="Unassembled WGS sequence"/>
</dbReference>
<feature type="compositionally biased region" description="Polar residues" evidence="1">
    <location>
        <begin position="12"/>
        <end position="23"/>
    </location>
</feature>
<dbReference type="AlphaFoldDB" id="A0ABD3FVE0"/>
<accession>A0ABD3FVE0</accession>
<feature type="transmembrane region" description="Helical" evidence="2">
    <location>
        <begin position="271"/>
        <end position="295"/>
    </location>
</feature>
<dbReference type="Pfam" id="PF26605">
    <property type="entry name" value="WLGC"/>
    <property type="match status" value="1"/>
</dbReference>
<evidence type="ECO:0000259" key="3">
    <source>
        <dbReference type="Pfam" id="PF26605"/>
    </source>
</evidence>
<feature type="transmembrane region" description="Helical" evidence="2">
    <location>
        <begin position="237"/>
        <end position="259"/>
    </location>
</feature>
<sequence length="778" mass="87162">MTKETTIAPDCSTITSTVSPGPPTSQISRLLQCTKSYKSAGKLSQIVPTGPTAEELKLESRRILGRTQDGALSFCEAFGVFGAPMLLILIVCVAWTSWLVFLALVPNRAANMLMDTTSYDNGQFWLFNDANPQMILAGAVGLVIVDICYLLVTLRMLFWRDKLFGSAYQSQPTINIDSSYSWMRSSGPIFKRVYRLWIEFTAFEGKNRKKWNALLKLVDLAMEMAILWQLLQSGSPASLTYGFAIFLSVNALSCVLNVLTDRFSALTEVVIDSIFDLSAAVLFPIVTLVYCYYNFDFDRDVYLTYLEKLPPGSFEHLARSFADQSKIALFRVNFDSLRIDSLQDFALRISMNLTFCYRFERVLQVIVWTRHRELIRKSLRPTYTTKYSQNPVPKGISAVFVAVCLAVILSTHKAIADSKVLCSPHPECVVHSHQWKTSDNHCLCLIFIDVDTAPKTYQEWANPIDAYDKVKDLAGAGLLTSLQVINRQLLVWPEELRKCRGLKAIQMMYTGTERVPSWTKELQNLETIQVEGKFGNLNLLGLPDDLFTNLPRLSMIHFGLHERIDHIPPLTGVPNLQSLSLAWIPQLQTLPSFEHVPNLGRLILSLLPAMELLPDMSPLQNLVGFVVLRPNHLCCNGFIGSCDLNHVSCHSNPFSGTPAATCLTNKTDPSVAVTPYLGHVGTQAAFEKFAPLICQPSPFDGSDYLSFPTKATVEMCDGKPFRQCFLPGNRTGLCYNTRFQVLSCLADDNYIALRRFQIEKGVGPMCDPFEEKWLGCSS</sequence>
<feature type="region of interest" description="Disordered" evidence="1">
    <location>
        <begin position="1"/>
        <end position="23"/>
    </location>
</feature>
<dbReference type="Gene3D" id="3.80.10.10">
    <property type="entry name" value="Ribonuclease Inhibitor"/>
    <property type="match status" value="1"/>
</dbReference>
<feature type="transmembrane region" description="Helical" evidence="2">
    <location>
        <begin position="134"/>
        <end position="152"/>
    </location>
</feature>
<evidence type="ECO:0000313" key="5">
    <source>
        <dbReference type="Proteomes" id="UP001632037"/>
    </source>
</evidence>
<reference evidence="4 5" key="1">
    <citation type="submission" date="2024-09" db="EMBL/GenBank/DDBJ databases">
        <title>Genome sequencing and assembly of Phytophthora oleae, isolate VK10A, causative agent of rot of olive drupes.</title>
        <authorList>
            <person name="Conti Taguali S."/>
            <person name="Riolo M."/>
            <person name="La Spada F."/>
            <person name="Cacciola S.O."/>
            <person name="Dionisio G."/>
        </authorList>
    </citation>
    <scope>NUCLEOTIDE SEQUENCE [LARGE SCALE GENOMIC DNA]</scope>
    <source>
        <strain evidence="4 5">VK10A</strain>
    </source>
</reference>